<evidence type="ECO:0000313" key="2">
    <source>
        <dbReference type="Proteomes" id="UP000828941"/>
    </source>
</evidence>
<accession>A0ACB9LQZ1</accession>
<organism evidence="1 2">
    <name type="scientific">Bauhinia variegata</name>
    <name type="common">Purple orchid tree</name>
    <name type="synonym">Phanera variegata</name>
    <dbReference type="NCBI Taxonomy" id="167791"/>
    <lineage>
        <taxon>Eukaryota</taxon>
        <taxon>Viridiplantae</taxon>
        <taxon>Streptophyta</taxon>
        <taxon>Embryophyta</taxon>
        <taxon>Tracheophyta</taxon>
        <taxon>Spermatophyta</taxon>
        <taxon>Magnoliopsida</taxon>
        <taxon>eudicotyledons</taxon>
        <taxon>Gunneridae</taxon>
        <taxon>Pentapetalae</taxon>
        <taxon>rosids</taxon>
        <taxon>fabids</taxon>
        <taxon>Fabales</taxon>
        <taxon>Fabaceae</taxon>
        <taxon>Cercidoideae</taxon>
        <taxon>Cercideae</taxon>
        <taxon>Bauhiniinae</taxon>
        <taxon>Bauhinia</taxon>
    </lineage>
</organism>
<dbReference type="Proteomes" id="UP000828941">
    <property type="component" value="Chromosome 11"/>
</dbReference>
<reference evidence="1 2" key="1">
    <citation type="journal article" date="2022" name="DNA Res.">
        <title>Chromosomal-level genome assembly of the orchid tree Bauhinia variegata (Leguminosae; Cercidoideae) supports the allotetraploid origin hypothesis of Bauhinia.</title>
        <authorList>
            <person name="Zhong Y."/>
            <person name="Chen Y."/>
            <person name="Zheng D."/>
            <person name="Pang J."/>
            <person name="Liu Y."/>
            <person name="Luo S."/>
            <person name="Meng S."/>
            <person name="Qian L."/>
            <person name="Wei D."/>
            <person name="Dai S."/>
            <person name="Zhou R."/>
        </authorList>
    </citation>
    <scope>NUCLEOTIDE SEQUENCE [LARGE SCALE GENOMIC DNA]</scope>
    <source>
        <strain evidence="1">BV-YZ2020</strain>
    </source>
</reference>
<protein>
    <submittedName>
        <fullName evidence="1">Uncharacterized protein</fullName>
    </submittedName>
</protein>
<sequence length="241" mass="25697">MKNTQVAVYLALAFFFYAGAHATTVTLTNKCQDTVWPATLANAGSPQLSTTGFELASQASKTIDFPAAWAGRFWARTQCSGGPGSFRCVTGNCGSGDVECKGLSGSTPATLMEVHVQNNGEPDFYDVSNVDGFNVPMSITPQGGTGDCQTSSCAKNINDVCLEDLKFVSDGKVVGCKSACEVYGGVQYCCKSDDTPQTCPPTKYSQFFEEQCPQAYSYAKDDVNSTFTCKSVANYVITFCP</sequence>
<keyword evidence="2" id="KW-1185">Reference proteome</keyword>
<comment type="caution">
    <text evidence="1">The sequence shown here is derived from an EMBL/GenBank/DDBJ whole genome shotgun (WGS) entry which is preliminary data.</text>
</comment>
<proteinExistence type="predicted"/>
<dbReference type="EMBL" id="CM039436">
    <property type="protein sequence ID" value="KAI4313552.1"/>
    <property type="molecule type" value="Genomic_DNA"/>
</dbReference>
<name>A0ACB9LQZ1_BAUVA</name>
<gene>
    <name evidence="1" type="ORF">L6164_026521</name>
</gene>
<evidence type="ECO:0000313" key="1">
    <source>
        <dbReference type="EMBL" id="KAI4313552.1"/>
    </source>
</evidence>